<name>A0A3N0ITH7_9ACTN</name>
<reference evidence="1 3" key="1">
    <citation type="journal article" date="2018" name="Elife">
        <title>Discovery and characterization of a prevalent human gut bacterial enzyme sufficient for the inactivation of a family of plant toxins.</title>
        <authorList>
            <person name="Koppel N."/>
            <person name="Bisanz J.E."/>
            <person name="Pandelia M.E."/>
            <person name="Turnbaugh P.J."/>
            <person name="Balskus E.P."/>
        </authorList>
    </citation>
    <scope>NUCLEOTIDE SEQUENCE [LARGE SCALE GENOMIC DNA]</scope>
    <source>
        <strain evidence="1 3">DSM 16107</strain>
    </source>
</reference>
<comment type="caution">
    <text evidence="2">The sequence shown here is derived from an EMBL/GenBank/DDBJ whole genome shotgun (WGS) entry which is preliminary data.</text>
</comment>
<reference evidence="2" key="3">
    <citation type="journal article" date="2019" name="Microbiol. Resour. Announc.">
        <title>Draft Genome Sequences of Type Strains of Gordonibacter faecihominis, Paraeggerthella hongkongensis, Parvibacter caecicola,Slackia equolifaciens, Slackia faecicanis, and Slackia isoflavoniconvertens.</title>
        <authorList>
            <person name="Danylec N."/>
            <person name="Stoll D.A."/>
            <person name="Dotsch A."/>
            <person name="Huch M."/>
        </authorList>
    </citation>
    <scope>NUCLEOTIDE SEQUENCE</scope>
    <source>
        <strain evidence="2">DSM 16107</strain>
    </source>
</reference>
<dbReference type="RefSeq" id="WP_114547868.1">
    <property type="nucleotide sequence ID" value="NZ_PPTT01000048.1"/>
</dbReference>
<dbReference type="Proteomes" id="UP000253817">
    <property type="component" value="Unassembled WGS sequence"/>
</dbReference>
<dbReference type="AlphaFoldDB" id="A0A3N0ITH7"/>
<sequence>MDKDIQDFIDELGNGEYGEARCKLINQYRENAKLAKTHEAAALVGIEFADRLTFLTLAKYAEWIRQNRADG</sequence>
<evidence type="ECO:0000313" key="1">
    <source>
        <dbReference type="EMBL" id="RDB63656.1"/>
    </source>
</evidence>
<organism evidence="2 4">
    <name type="scientific">Eggerthella sinensis</name>
    <dbReference type="NCBI Taxonomy" id="242230"/>
    <lineage>
        <taxon>Bacteria</taxon>
        <taxon>Bacillati</taxon>
        <taxon>Actinomycetota</taxon>
        <taxon>Coriobacteriia</taxon>
        <taxon>Eggerthellales</taxon>
        <taxon>Eggerthellaceae</taxon>
        <taxon>Eggerthella</taxon>
    </lineage>
</organism>
<dbReference type="EMBL" id="QICC01000093">
    <property type="protein sequence ID" value="RNM40275.1"/>
    <property type="molecule type" value="Genomic_DNA"/>
</dbReference>
<evidence type="ECO:0000313" key="4">
    <source>
        <dbReference type="Proteomes" id="UP000270112"/>
    </source>
</evidence>
<evidence type="ECO:0000313" key="2">
    <source>
        <dbReference type="EMBL" id="RNM40275.1"/>
    </source>
</evidence>
<protein>
    <submittedName>
        <fullName evidence="2">Uncharacterized protein</fullName>
    </submittedName>
</protein>
<keyword evidence="3" id="KW-1185">Reference proteome</keyword>
<gene>
    <name evidence="1" type="ORF">C1876_16795</name>
    <name evidence="2" type="ORF">DMP09_15080</name>
</gene>
<proteinExistence type="predicted"/>
<evidence type="ECO:0000313" key="3">
    <source>
        <dbReference type="Proteomes" id="UP000253817"/>
    </source>
</evidence>
<dbReference type="EMBL" id="PPTT01000048">
    <property type="protein sequence ID" value="RDB63656.1"/>
    <property type="molecule type" value="Genomic_DNA"/>
</dbReference>
<reference evidence="4" key="2">
    <citation type="submission" date="2018-05" db="EMBL/GenBank/DDBJ databases">
        <title>Genome Sequencing of selected type strains of the family Eggerthellaceae.</title>
        <authorList>
            <person name="Danylec N."/>
            <person name="Stoll D.A."/>
            <person name="Doetsch A."/>
            <person name="Huch M."/>
        </authorList>
    </citation>
    <scope>NUCLEOTIDE SEQUENCE [LARGE SCALE GENOMIC DNA]</scope>
    <source>
        <strain evidence="4">DSM 16107</strain>
    </source>
</reference>
<accession>A0A3N0ITH7</accession>
<dbReference type="Proteomes" id="UP000270112">
    <property type="component" value="Unassembled WGS sequence"/>
</dbReference>